<protein>
    <submittedName>
        <fullName evidence="2">Amidohydrolase family protein</fullName>
    </submittedName>
</protein>
<dbReference type="GO" id="GO:0016787">
    <property type="term" value="F:hydrolase activity"/>
    <property type="evidence" value="ECO:0007669"/>
    <property type="project" value="UniProtKB-KW"/>
</dbReference>
<name>A0A7T0PAW6_9CORY</name>
<dbReference type="AlphaFoldDB" id="A0A7T0PAW6"/>
<evidence type="ECO:0000313" key="2">
    <source>
        <dbReference type="EMBL" id="QPK78780.1"/>
    </source>
</evidence>
<evidence type="ECO:0000313" key="3">
    <source>
        <dbReference type="Proteomes" id="UP000594681"/>
    </source>
</evidence>
<dbReference type="Pfam" id="PF04909">
    <property type="entry name" value="Amidohydro_2"/>
    <property type="match status" value="1"/>
</dbReference>
<accession>A0A7T0PAW6</accession>
<dbReference type="PANTHER" id="PTHR43383">
    <property type="entry name" value="NODULIN 6"/>
    <property type="match status" value="1"/>
</dbReference>
<gene>
    <name evidence="2" type="ORF">G7Y31_09580</name>
</gene>
<keyword evidence="3" id="KW-1185">Reference proteome</keyword>
<dbReference type="Proteomes" id="UP000594681">
    <property type="component" value="Chromosome"/>
</dbReference>
<dbReference type="PANTHER" id="PTHR43383:SF2">
    <property type="entry name" value="AMIDOHYDROLASE 2 FAMILY PROTEIN"/>
    <property type="match status" value="1"/>
</dbReference>
<dbReference type="Gene3D" id="3.20.20.140">
    <property type="entry name" value="Metal-dependent hydrolases"/>
    <property type="match status" value="1"/>
</dbReference>
<dbReference type="SUPFAM" id="SSF51556">
    <property type="entry name" value="Metallo-dependent hydrolases"/>
    <property type="match status" value="1"/>
</dbReference>
<reference evidence="2 3" key="1">
    <citation type="submission" date="2020-11" db="EMBL/GenBank/DDBJ databases">
        <title>Corynebacterium sp. ZJ-599.</title>
        <authorList>
            <person name="Zhou J."/>
        </authorList>
    </citation>
    <scope>NUCLEOTIDE SEQUENCE [LARGE SCALE GENOMIC DNA]</scope>
    <source>
        <strain evidence="2 3">ZJ-599</strain>
    </source>
</reference>
<feature type="domain" description="Amidohydrolase-related" evidence="1">
    <location>
        <begin position="234"/>
        <end position="395"/>
    </location>
</feature>
<organism evidence="2 3">
    <name type="scientific">Corynebacterium lizhenjunii</name>
    <dbReference type="NCBI Taxonomy" id="2709394"/>
    <lineage>
        <taxon>Bacteria</taxon>
        <taxon>Bacillati</taxon>
        <taxon>Actinomycetota</taxon>
        <taxon>Actinomycetes</taxon>
        <taxon>Mycobacteriales</taxon>
        <taxon>Corynebacteriaceae</taxon>
        <taxon>Corynebacterium</taxon>
    </lineage>
</organism>
<proteinExistence type="predicted"/>
<dbReference type="InterPro" id="IPR006680">
    <property type="entry name" value="Amidohydro-rel"/>
</dbReference>
<keyword evidence="2" id="KW-0378">Hydrolase</keyword>
<evidence type="ECO:0000259" key="1">
    <source>
        <dbReference type="Pfam" id="PF04909"/>
    </source>
</evidence>
<sequence length="397" mass="44160">MRISTNQAGNRGWEQEELGSCIAGLPFFDHHCHGVVKNSLNRDDFESLISESSSPATPGTTRFDSNIGFQIRRLCAPVLGLQSFAEPDEYLEARSSLPTDTVNRLLMQQAKLSRLGVETGHSPDIITSPEELGHLASARSYEIIRLERLAEDIAQKLAADKAGDSRRLQECFIGKVQGSLVEAKNYAIGVKSIAAYRVGLDLDPARPTLKELELAVTEFVRTGGVRLEDPVIIRFLLWQAIDLGLAIQLHVGYGDDDVDLHRCNPLLMTELFRRTIHTGARFMLLHCYPFHREAGYLADVFPHVYFDVGLAVNYTGAQASQVIAESLELAPFGKILFSTDAYGLPELYLVGAELFRQGLTKALWRFHTESAWPIEEAMRVARMIAVDNAVRAYGIEE</sequence>
<dbReference type="EMBL" id="CP064954">
    <property type="protein sequence ID" value="QPK78780.1"/>
    <property type="molecule type" value="Genomic_DNA"/>
</dbReference>
<dbReference type="KEGG" id="cliz:G7Y31_09580"/>
<dbReference type="InterPro" id="IPR032466">
    <property type="entry name" value="Metal_Hydrolase"/>
</dbReference>